<keyword evidence="1" id="KW-1133">Transmembrane helix</keyword>
<evidence type="ECO:0000256" key="1">
    <source>
        <dbReference type="SAM" id="Phobius"/>
    </source>
</evidence>
<gene>
    <name evidence="2" type="ORF">GQF03_17245</name>
</gene>
<evidence type="ECO:0000313" key="2">
    <source>
        <dbReference type="EMBL" id="MZR24083.1"/>
    </source>
</evidence>
<feature type="transmembrane region" description="Helical" evidence="1">
    <location>
        <begin position="114"/>
        <end position="136"/>
    </location>
</feature>
<dbReference type="OrthoDB" id="8255669at2"/>
<dbReference type="Proteomes" id="UP000445696">
    <property type="component" value="Unassembled WGS sequence"/>
</dbReference>
<feature type="transmembrane region" description="Helical" evidence="1">
    <location>
        <begin position="142"/>
        <end position="163"/>
    </location>
</feature>
<feature type="transmembrane region" description="Helical" evidence="1">
    <location>
        <begin position="46"/>
        <end position="65"/>
    </location>
</feature>
<accession>A0A845MJ53</accession>
<proteinExistence type="predicted"/>
<dbReference type="EMBL" id="WTVA01000015">
    <property type="protein sequence ID" value="MZR24083.1"/>
    <property type="molecule type" value="Genomic_DNA"/>
</dbReference>
<dbReference type="RefSeq" id="WP_161340542.1">
    <property type="nucleotide sequence ID" value="NZ_JBHSDG010000003.1"/>
</dbReference>
<keyword evidence="1" id="KW-0812">Transmembrane</keyword>
<reference evidence="2 3" key="1">
    <citation type="journal article" date="2014" name="Int. J. Syst. Evol. Microbiol.">
        <title>Sneathiella chungangensis sp. nov., isolated from a marine sand, and emended description of the genus Sneathiella.</title>
        <authorList>
            <person name="Siamphan C."/>
            <person name="Kim H."/>
            <person name="Lee J.S."/>
            <person name="Kim W."/>
        </authorList>
    </citation>
    <scope>NUCLEOTIDE SEQUENCE [LARGE SCALE GENOMIC DNA]</scope>
    <source>
        <strain evidence="2 3">KCTC 32476</strain>
    </source>
</reference>
<keyword evidence="3" id="KW-1185">Reference proteome</keyword>
<protein>
    <submittedName>
        <fullName evidence="2">Uncharacterized protein</fullName>
    </submittedName>
</protein>
<evidence type="ECO:0000313" key="3">
    <source>
        <dbReference type="Proteomes" id="UP000445696"/>
    </source>
</evidence>
<sequence>MGILDSYVDPFFKKDGDGRTLYFPWGNSGSAYVIDSDETERKIRNFVKLTYLALFLAAMACMILFGGWWGLAIGPIYVIWFILGIRKLTKGLPRSSEKLNVSDMRIKQAQSIGWFWISLAALNTIFVLWAIIWYFAESSQPFMGIILIAASIYLAVFLFRLAMLKISLSRNAKD</sequence>
<keyword evidence="1" id="KW-0472">Membrane</keyword>
<dbReference type="AlphaFoldDB" id="A0A845MJ53"/>
<organism evidence="2 3">
    <name type="scientific">Sneathiella chungangensis</name>
    <dbReference type="NCBI Taxonomy" id="1418234"/>
    <lineage>
        <taxon>Bacteria</taxon>
        <taxon>Pseudomonadati</taxon>
        <taxon>Pseudomonadota</taxon>
        <taxon>Alphaproteobacteria</taxon>
        <taxon>Sneathiellales</taxon>
        <taxon>Sneathiellaceae</taxon>
        <taxon>Sneathiella</taxon>
    </lineage>
</organism>
<comment type="caution">
    <text evidence="2">The sequence shown here is derived from an EMBL/GenBank/DDBJ whole genome shotgun (WGS) entry which is preliminary data.</text>
</comment>
<name>A0A845MJ53_9PROT</name>